<dbReference type="Gene3D" id="1.20.1410.10">
    <property type="entry name" value="I/LWEQ domain"/>
    <property type="match status" value="1"/>
</dbReference>
<keyword evidence="4" id="KW-0963">Cytoplasm</keyword>
<comment type="similarity">
    <text evidence="3">Belongs to the CCNDBP1 family.</text>
</comment>
<dbReference type="GO" id="GO:0005737">
    <property type="term" value="C:cytoplasm"/>
    <property type="evidence" value="ECO:0007669"/>
    <property type="project" value="UniProtKB-SubCell"/>
</dbReference>
<feature type="domain" description="Cyclin-D1-binding protein 1-like N-terminal" evidence="9">
    <location>
        <begin position="45"/>
        <end position="187"/>
    </location>
</feature>
<comment type="subcellular location">
    <subcellularLocation>
        <location evidence="2">Cytoplasm</location>
    </subcellularLocation>
    <subcellularLocation>
        <location evidence="1">Nucleus</location>
    </subcellularLocation>
</comment>
<evidence type="ECO:0000256" key="5">
    <source>
        <dbReference type="ARBA" id="ARBA00023242"/>
    </source>
</evidence>
<evidence type="ECO:0000256" key="2">
    <source>
        <dbReference type="ARBA" id="ARBA00004496"/>
    </source>
</evidence>
<evidence type="ECO:0000313" key="12">
    <source>
        <dbReference type="Proteomes" id="UP000230069"/>
    </source>
</evidence>
<keyword evidence="5" id="KW-0539">Nucleus</keyword>
<dbReference type="InterPro" id="IPR049318">
    <property type="entry name" value="GCIP_C"/>
</dbReference>
<dbReference type="FunCoup" id="A0A2G5CWN6">
    <property type="interactions" value="810"/>
</dbReference>
<name>A0A2G5CWN6_AQUCA</name>
<reference evidence="11 12" key="1">
    <citation type="submission" date="2017-09" db="EMBL/GenBank/DDBJ databases">
        <title>WGS assembly of Aquilegia coerulea Goldsmith.</title>
        <authorList>
            <person name="Hodges S."/>
            <person name="Kramer E."/>
            <person name="Nordborg M."/>
            <person name="Tomkins J."/>
            <person name="Borevitz J."/>
            <person name="Derieg N."/>
            <person name="Yan J."/>
            <person name="Mihaltcheva S."/>
            <person name="Hayes R.D."/>
            <person name="Rokhsar D."/>
        </authorList>
    </citation>
    <scope>NUCLEOTIDE SEQUENCE [LARGE SCALE GENOMIC DNA]</scope>
    <source>
        <strain evidence="12">cv. Goldsmith</strain>
    </source>
</reference>
<accession>A0A2G5CWN6</accession>
<feature type="domain" description="Cyclin-D1-binding protein 1-like C-terminal" evidence="10">
    <location>
        <begin position="207"/>
        <end position="312"/>
    </location>
</feature>
<evidence type="ECO:0000313" key="11">
    <source>
        <dbReference type="EMBL" id="PIA35650.1"/>
    </source>
</evidence>
<dbReference type="STRING" id="218851.A0A2G5CWN6"/>
<dbReference type="PANTHER" id="PTHR15492:SF1">
    <property type="entry name" value="CYCLIN-D1-BINDING PROTEIN 1"/>
    <property type="match status" value="1"/>
</dbReference>
<sequence>MMKGKAAKEHLNRTLNRNLENIQDTFQLLTEVPAPSLEKIPWEEVTTITDQISKQATITGMLWTDTTTELKQLEENMETYFKMLQGLLLLSHGSTVGAGPTLFSCVNASAKKVVDCSISLFKEAVLSYGSHSANHKLSIPQLAGTVWEACDSLKKTPTTNYTAIGRAITQVAVSVRDVLRELKELKPAFIDPEEEVPEVVDAETSRDDDSSSAGDLGNDLSPEEMIIAQSATSFVSDALVVIKELLRFITSLLKRPDHNDSRHSVNSLERLLKLSKEIGVEVDNLGACLYPPQELSAIKAASMNICTAVREMKTLVQTLQDSSECFCQTCEKFSESVQKLQSELGCSDATELVPEMQNLAVSM</sequence>
<evidence type="ECO:0000256" key="6">
    <source>
        <dbReference type="ARBA" id="ARBA00023306"/>
    </source>
</evidence>
<feature type="coiled-coil region" evidence="7">
    <location>
        <begin position="5"/>
        <end position="32"/>
    </location>
</feature>
<organism evidence="11 12">
    <name type="scientific">Aquilegia coerulea</name>
    <name type="common">Rocky mountain columbine</name>
    <dbReference type="NCBI Taxonomy" id="218851"/>
    <lineage>
        <taxon>Eukaryota</taxon>
        <taxon>Viridiplantae</taxon>
        <taxon>Streptophyta</taxon>
        <taxon>Embryophyta</taxon>
        <taxon>Tracheophyta</taxon>
        <taxon>Spermatophyta</taxon>
        <taxon>Magnoliopsida</taxon>
        <taxon>Ranunculales</taxon>
        <taxon>Ranunculaceae</taxon>
        <taxon>Thalictroideae</taxon>
        <taxon>Aquilegia</taxon>
    </lineage>
</organism>
<evidence type="ECO:0000256" key="1">
    <source>
        <dbReference type="ARBA" id="ARBA00004123"/>
    </source>
</evidence>
<dbReference type="EMBL" id="KZ305052">
    <property type="protein sequence ID" value="PIA35650.1"/>
    <property type="molecule type" value="Genomic_DNA"/>
</dbReference>
<feature type="region of interest" description="Disordered" evidence="8">
    <location>
        <begin position="195"/>
        <end position="219"/>
    </location>
</feature>
<keyword evidence="6" id="KW-0131">Cell cycle</keyword>
<evidence type="ECO:0000256" key="7">
    <source>
        <dbReference type="SAM" id="Coils"/>
    </source>
</evidence>
<dbReference type="InParanoid" id="A0A2G5CWN6"/>
<dbReference type="Pfam" id="PF13324">
    <property type="entry name" value="GCIP_N"/>
    <property type="match status" value="1"/>
</dbReference>
<evidence type="ECO:0000256" key="3">
    <source>
        <dbReference type="ARBA" id="ARBA00008940"/>
    </source>
</evidence>
<evidence type="ECO:0000259" key="9">
    <source>
        <dbReference type="Pfam" id="PF13324"/>
    </source>
</evidence>
<dbReference type="Gene3D" id="1.20.1420.10">
    <property type="entry name" value="Talin, central domain"/>
    <property type="match status" value="1"/>
</dbReference>
<dbReference type="OrthoDB" id="41588at2759"/>
<dbReference type="Proteomes" id="UP000230069">
    <property type="component" value="Unassembled WGS sequence"/>
</dbReference>
<keyword evidence="12" id="KW-1185">Reference proteome</keyword>
<protein>
    <recommendedName>
        <fullName evidence="13">Cyclin-D1-binding protein 1</fullName>
    </recommendedName>
</protein>
<gene>
    <name evidence="11" type="ORF">AQUCO_03500181v1</name>
</gene>
<evidence type="ECO:0008006" key="13">
    <source>
        <dbReference type="Google" id="ProtNLM"/>
    </source>
</evidence>
<dbReference type="PANTHER" id="PTHR15492">
    <property type="entry name" value="CYCLIN D1-BINDING PROTEIN 1"/>
    <property type="match status" value="1"/>
</dbReference>
<dbReference type="GO" id="GO:0005634">
    <property type="term" value="C:nucleus"/>
    <property type="evidence" value="ECO:0007669"/>
    <property type="project" value="UniProtKB-SubCell"/>
</dbReference>
<proteinExistence type="inferred from homology"/>
<keyword evidence="7" id="KW-0175">Coiled coil</keyword>
<evidence type="ECO:0000256" key="8">
    <source>
        <dbReference type="SAM" id="MobiDB-lite"/>
    </source>
</evidence>
<evidence type="ECO:0000256" key="4">
    <source>
        <dbReference type="ARBA" id="ARBA00022490"/>
    </source>
</evidence>
<evidence type="ECO:0000259" key="10">
    <source>
        <dbReference type="Pfam" id="PF20936"/>
    </source>
</evidence>
<dbReference type="Pfam" id="PF20936">
    <property type="entry name" value="GCIP_C"/>
    <property type="match status" value="1"/>
</dbReference>
<dbReference type="AlphaFoldDB" id="A0A2G5CWN6"/>
<dbReference type="InterPro" id="IPR049317">
    <property type="entry name" value="GCIP-like_N"/>
</dbReference>
<dbReference type="InterPro" id="IPR026907">
    <property type="entry name" value="GCIP-like"/>
</dbReference>